<comment type="similarity">
    <text evidence="1 2">Belongs to the phD/YefM antitoxin family.</text>
</comment>
<dbReference type="AlphaFoldDB" id="A0A504USJ8"/>
<dbReference type="Proteomes" id="UP000316429">
    <property type="component" value="Unassembled WGS sequence"/>
</dbReference>
<evidence type="ECO:0000256" key="2">
    <source>
        <dbReference type="RuleBase" id="RU362080"/>
    </source>
</evidence>
<name>A0A504USJ8_9HYPH</name>
<gene>
    <name evidence="3" type="ORF">FJQ55_12910</name>
</gene>
<organism evidence="3 4">
    <name type="scientific">Rhizobium glycinendophyticum</name>
    <dbReference type="NCBI Taxonomy" id="2589807"/>
    <lineage>
        <taxon>Bacteria</taxon>
        <taxon>Pseudomonadati</taxon>
        <taxon>Pseudomonadota</taxon>
        <taxon>Alphaproteobacteria</taxon>
        <taxon>Hyphomicrobiales</taxon>
        <taxon>Rhizobiaceae</taxon>
        <taxon>Rhizobium/Agrobacterium group</taxon>
        <taxon>Rhizobium</taxon>
    </lineage>
</organism>
<evidence type="ECO:0000313" key="4">
    <source>
        <dbReference type="Proteomes" id="UP000316429"/>
    </source>
</evidence>
<evidence type="ECO:0000256" key="1">
    <source>
        <dbReference type="ARBA" id="ARBA00009981"/>
    </source>
</evidence>
<proteinExistence type="inferred from homology"/>
<protein>
    <recommendedName>
        <fullName evidence="2">Antitoxin</fullName>
    </recommendedName>
</protein>
<dbReference type="RefSeq" id="WP_140828424.1">
    <property type="nucleotide sequence ID" value="NZ_VFYP01000001.1"/>
</dbReference>
<dbReference type="SUPFAM" id="SSF143120">
    <property type="entry name" value="YefM-like"/>
    <property type="match status" value="1"/>
</dbReference>
<dbReference type="OrthoDB" id="517402at2"/>
<keyword evidence="4" id="KW-1185">Reference proteome</keyword>
<evidence type="ECO:0000313" key="3">
    <source>
        <dbReference type="EMBL" id="TPP11656.1"/>
    </source>
</evidence>
<reference evidence="3 4" key="1">
    <citation type="submission" date="2019-06" db="EMBL/GenBank/DDBJ databases">
        <title>Rhizobium sp. CL12 isolated from roots of soybean.</title>
        <authorList>
            <person name="Wang C."/>
        </authorList>
    </citation>
    <scope>NUCLEOTIDE SEQUENCE [LARGE SCALE GENOMIC DNA]</scope>
    <source>
        <strain evidence="3 4">CL12</strain>
    </source>
</reference>
<sequence length="88" mass="9353">MSSIGLKEAKAGLSGLVDDAASGEFVTITRHGKPAAVLVSVEAAEAARRALAKDRPSLVAHLKLFPADVDLDDEVFARNRQPSREIEV</sequence>
<comment type="caution">
    <text evidence="3">The sequence shown here is derived from an EMBL/GenBank/DDBJ whole genome shotgun (WGS) entry which is preliminary data.</text>
</comment>
<dbReference type="NCBIfam" id="TIGR01552">
    <property type="entry name" value="phd_fam"/>
    <property type="match status" value="1"/>
</dbReference>
<dbReference type="EMBL" id="VFYP01000001">
    <property type="protein sequence ID" value="TPP11656.1"/>
    <property type="molecule type" value="Genomic_DNA"/>
</dbReference>
<dbReference type="Gene3D" id="3.40.1620.10">
    <property type="entry name" value="YefM-like domain"/>
    <property type="match status" value="1"/>
</dbReference>
<dbReference type="Pfam" id="PF02604">
    <property type="entry name" value="PhdYeFM_antitox"/>
    <property type="match status" value="1"/>
</dbReference>
<accession>A0A504USJ8</accession>
<dbReference type="InterPro" id="IPR006442">
    <property type="entry name" value="Antitoxin_Phd/YefM"/>
</dbReference>
<comment type="function">
    <text evidence="2">Antitoxin component of a type II toxin-antitoxin (TA) system.</text>
</comment>
<dbReference type="InterPro" id="IPR036165">
    <property type="entry name" value="YefM-like_sf"/>
</dbReference>